<dbReference type="SUPFAM" id="SSF46785">
    <property type="entry name" value="Winged helix' DNA-binding domain"/>
    <property type="match status" value="1"/>
</dbReference>
<organism evidence="8 9">
    <name type="scientific">Stappia taiwanensis</name>
    <dbReference type="NCBI Taxonomy" id="992267"/>
    <lineage>
        <taxon>Bacteria</taxon>
        <taxon>Pseudomonadati</taxon>
        <taxon>Pseudomonadota</taxon>
        <taxon>Alphaproteobacteria</taxon>
        <taxon>Hyphomicrobiales</taxon>
        <taxon>Stappiaceae</taxon>
        <taxon>Stappia</taxon>
    </lineage>
</organism>
<evidence type="ECO:0000259" key="7">
    <source>
        <dbReference type="PROSITE" id="PS50995"/>
    </source>
</evidence>
<keyword evidence="9" id="KW-1185">Reference proteome</keyword>
<evidence type="ECO:0000256" key="4">
    <source>
        <dbReference type="ARBA" id="ARBA00023125"/>
    </source>
</evidence>
<keyword evidence="3" id="KW-0805">Transcription regulation</keyword>
<evidence type="ECO:0000256" key="5">
    <source>
        <dbReference type="ARBA" id="ARBA00023163"/>
    </source>
</evidence>
<dbReference type="EMBL" id="JACEON010000005">
    <property type="protein sequence ID" value="MBA4611507.1"/>
    <property type="molecule type" value="Genomic_DNA"/>
</dbReference>
<comment type="subcellular location">
    <subcellularLocation>
        <location evidence="1">Cytoplasm</location>
    </subcellularLocation>
</comment>
<keyword evidence="6" id="KW-1133">Transmembrane helix</keyword>
<evidence type="ECO:0000313" key="9">
    <source>
        <dbReference type="Proteomes" id="UP000559404"/>
    </source>
</evidence>
<reference evidence="8 9" key="2">
    <citation type="submission" date="2020-08" db="EMBL/GenBank/DDBJ databases">
        <title>Stappia taiwanensis sp. nov., isolated from a coastal thermal spring.</title>
        <authorList>
            <person name="Kampfer P."/>
        </authorList>
    </citation>
    <scope>NUCLEOTIDE SEQUENCE [LARGE SCALE GENOMIC DNA]</scope>
    <source>
        <strain evidence="8 9">DSM 23284</strain>
    </source>
</reference>
<keyword evidence="6" id="KW-0472">Membrane</keyword>
<keyword evidence="2" id="KW-0963">Cytoplasm</keyword>
<dbReference type="GO" id="GO:0003677">
    <property type="term" value="F:DNA binding"/>
    <property type="evidence" value="ECO:0007669"/>
    <property type="project" value="UniProtKB-KW"/>
</dbReference>
<accession>A0A838XP00</accession>
<keyword evidence="5" id="KW-0804">Transcription</keyword>
<dbReference type="GO" id="GO:0005737">
    <property type="term" value="C:cytoplasm"/>
    <property type="evidence" value="ECO:0007669"/>
    <property type="project" value="UniProtKB-SubCell"/>
</dbReference>
<dbReference type="RefSeq" id="WP_181759698.1">
    <property type="nucleotide sequence ID" value="NZ_BMCR01000006.1"/>
</dbReference>
<keyword evidence="4" id="KW-0238">DNA-binding</keyword>
<comment type="caution">
    <text evidence="8">The sequence shown here is derived from an EMBL/GenBank/DDBJ whole genome shotgun (WGS) entry which is preliminary data.</text>
</comment>
<dbReference type="InterPro" id="IPR036388">
    <property type="entry name" value="WH-like_DNA-bd_sf"/>
</dbReference>
<evidence type="ECO:0000256" key="2">
    <source>
        <dbReference type="ARBA" id="ARBA00022490"/>
    </source>
</evidence>
<evidence type="ECO:0000256" key="3">
    <source>
        <dbReference type="ARBA" id="ARBA00023015"/>
    </source>
</evidence>
<dbReference type="SMART" id="SM00347">
    <property type="entry name" value="HTH_MARR"/>
    <property type="match status" value="1"/>
</dbReference>
<dbReference type="Gene3D" id="1.10.10.10">
    <property type="entry name" value="Winged helix-like DNA-binding domain superfamily/Winged helix DNA-binding domain"/>
    <property type="match status" value="1"/>
</dbReference>
<evidence type="ECO:0000313" key="8">
    <source>
        <dbReference type="EMBL" id="MBA4611507.1"/>
    </source>
</evidence>
<gene>
    <name evidence="8" type="ORF">H1W37_07595</name>
</gene>
<dbReference type="PANTHER" id="PTHR33164:SF5">
    <property type="entry name" value="ORGANIC HYDROPEROXIDE RESISTANCE TRANSCRIPTIONAL REGULATOR"/>
    <property type="match status" value="1"/>
</dbReference>
<dbReference type="GO" id="GO:0006950">
    <property type="term" value="P:response to stress"/>
    <property type="evidence" value="ECO:0007669"/>
    <property type="project" value="TreeGrafter"/>
</dbReference>
<dbReference type="InterPro" id="IPR000835">
    <property type="entry name" value="HTH_MarR-typ"/>
</dbReference>
<proteinExistence type="predicted"/>
<dbReference type="InterPro" id="IPR039422">
    <property type="entry name" value="MarR/SlyA-like"/>
</dbReference>
<name>A0A838XP00_9HYPH</name>
<dbReference type="GO" id="GO:0003700">
    <property type="term" value="F:DNA-binding transcription factor activity"/>
    <property type="evidence" value="ECO:0007669"/>
    <property type="project" value="InterPro"/>
</dbReference>
<dbReference type="PANTHER" id="PTHR33164">
    <property type="entry name" value="TRANSCRIPTIONAL REGULATOR, MARR FAMILY"/>
    <property type="match status" value="1"/>
</dbReference>
<evidence type="ECO:0000256" key="1">
    <source>
        <dbReference type="ARBA" id="ARBA00004496"/>
    </source>
</evidence>
<protein>
    <submittedName>
        <fullName evidence="8">MarR family transcriptional regulator</fullName>
    </submittedName>
</protein>
<dbReference type="Proteomes" id="UP000559404">
    <property type="component" value="Unassembled WGS sequence"/>
</dbReference>
<dbReference type="InterPro" id="IPR055166">
    <property type="entry name" value="Transc_reg_Sar_Rot_HTH"/>
</dbReference>
<evidence type="ECO:0000256" key="6">
    <source>
        <dbReference type="SAM" id="Phobius"/>
    </source>
</evidence>
<dbReference type="PROSITE" id="PS50995">
    <property type="entry name" value="HTH_MARR_2"/>
    <property type="match status" value="1"/>
</dbReference>
<dbReference type="FunFam" id="1.10.10.10:FF:000163">
    <property type="entry name" value="MarR family transcriptional regulator"/>
    <property type="match status" value="1"/>
</dbReference>
<feature type="domain" description="HTH marR-type" evidence="7">
    <location>
        <begin position="19"/>
        <end position="149"/>
    </location>
</feature>
<keyword evidence="6" id="KW-0812">Transmembrane</keyword>
<dbReference type="Pfam" id="PF22381">
    <property type="entry name" value="Staph_reg_Sar_Rot"/>
    <property type="match status" value="1"/>
</dbReference>
<dbReference type="AlphaFoldDB" id="A0A838XP00"/>
<feature type="transmembrane region" description="Helical" evidence="6">
    <location>
        <begin position="36"/>
        <end position="58"/>
    </location>
</feature>
<sequence>MTETTSAQVSEEDAALLLSHQLCFSLHSTTLALGRLYARLLAPLGLTYTQYLVMLVLWQYRSRPVKALGVALMLDSGTLTPVLKRLEATGLVTRRRDPADERRLIVTLTEAGEALRQAARPIPHQVMAACDTSGVDLQRLKGELEALRDGLTGEAGA</sequence>
<reference evidence="8 9" key="1">
    <citation type="submission" date="2020-07" db="EMBL/GenBank/DDBJ databases">
        <authorList>
            <person name="Li M."/>
        </authorList>
    </citation>
    <scope>NUCLEOTIDE SEQUENCE [LARGE SCALE GENOMIC DNA]</scope>
    <source>
        <strain evidence="8 9">DSM 23284</strain>
    </source>
</reference>
<dbReference type="InterPro" id="IPR036390">
    <property type="entry name" value="WH_DNA-bd_sf"/>
</dbReference>